<evidence type="ECO:0008006" key="5">
    <source>
        <dbReference type="Google" id="ProtNLM"/>
    </source>
</evidence>
<gene>
    <name evidence="3" type="ORF">AGRA3207_006276</name>
</gene>
<dbReference type="Proteomes" id="UP001049518">
    <property type="component" value="Chromosome"/>
</dbReference>
<protein>
    <recommendedName>
        <fullName evidence="5">Ricin B lectin domain-containing protein</fullName>
    </recommendedName>
</protein>
<reference evidence="3" key="1">
    <citation type="submission" date="2020-07" db="EMBL/GenBank/DDBJ databases">
        <authorList>
            <person name="Tarantini F.S."/>
            <person name="Hong K.W."/>
            <person name="Chan K.G."/>
        </authorList>
    </citation>
    <scope>NUCLEOTIDE SEQUENCE</scope>
    <source>
        <strain evidence="3">32-07</strain>
    </source>
</reference>
<keyword evidence="4" id="KW-1185">Reference proteome</keyword>
<keyword evidence="2" id="KW-0812">Transmembrane</keyword>
<keyword evidence="2" id="KW-1133">Transmembrane helix</keyword>
<organism evidence="3 4">
    <name type="scientific">Actinomadura graeca</name>
    <dbReference type="NCBI Taxonomy" id="2750812"/>
    <lineage>
        <taxon>Bacteria</taxon>
        <taxon>Bacillati</taxon>
        <taxon>Actinomycetota</taxon>
        <taxon>Actinomycetes</taxon>
        <taxon>Streptosporangiales</taxon>
        <taxon>Thermomonosporaceae</taxon>
        <taxon>Actinomadura</taxon>
    </lineage>
</organism>
<evidence type="ECO:0000256" key="2">
    <source>
        <dbReference type="SAM" id="Phobius"/>
    </source>
</evidence>
<dbReference type="RefSeq" id="WP_231330766.1">
    <property type="nucleotide sequence ID" value="NZ_CP059572.1"/>
</dbReference>
<keyword evidence="2" id="KW-0472">Membrane</keyword>
<feature type="region of interest" description="Disordered" evidence="1">
    <location>
        <begin position="178"/>
        <end position="199"/>
    </location>
</feature>
<accession>A0ABX8R566</accession>
<evidence type="ECO:0000256" key="1">
    <source>
        <dbReference type="SAM" id="MobiDB-lite"/>
    </source>
</evidence>
<feature type="transmembrane region" description="Helical" evidence="2">
    <location>
        <begin position="152"/>
        <end position="175"/>
    </location>
</feature>
<dbReference type="EMBL" id="CP059572">
    <property type="protein sequence ID" value="QXJ24867.1"/>
    <property type="molecule type" value="Genomic_DNA"/>
</dbReference>
<evidence type="ECO:0000313" key="3">
    <source>
        <dbReference type="EMBL" id="QXJ24867.1"/>
    </source>
</evidence>
<proteinExistence type="predicted"/>
<sequence>MSVARAVPQPDDAGTPAEFLMLLRHLQEWSGLLPPEIDERIAAAGVPVPGGTAGLLGGTVLPDRELLVAFVSACGLVPDEREKWMRAHARLGSGVPAAVAHPAADRAGHPAADRAGHPAADRAGLPAPPSRPPSRHRHRKPSGRGPGSKRPVSLMVAAPAFITIAVVASTLLGAFGGGSRHDRSGTPSAASTPIPPPRPGWYTVMPLTGGAPDGECLSILPDDALRPRVARDKCAPGDRYQRVEVADGPGAAPLYRLRAWTPQGHLRCATLDTEAERSALHMKPCGDDPLQLFRLAPAGKALKAGQPFRVVPEATRADGMCVGIDLGSTGGAHAVQAPCGRTGIDGYLFTPASDPGGGA</sequence>
<feature type="compositionally biased region" description="Basic and acidic residues" evidence="1">
    <location>
        <begin position="103"/>
        <end position="120"/>
    </location>
</feature>
<feature type="region of interest" description="Disordered" evidence="1">
    <location>
        <begin position="101"/>
        <end position="151"/>
    </location>
</feature>
<evidence type="ECO:0000313" key="4">
    <source>
        <dbReference type="Proteomes" id="UP001049518"/>
    </source>
</evidence>
<feature type="compositionally biased region" description="Basic residues" evidence="1">
    <location>
        <begin position="133"/>
        <end position="142"/>
    </location>
</feature>
<name>A0ABX8R566_9ACTN</name>